<gene>
    <name evidence="13" type="primary">barA_2</name>
    <name evidence="13" type="ORF">NNJEOMEG_01956</name>
</gene>
<feature type="domain" description="PAS" evidence="11">
    <location>
        <begin position="135"/>
        <end position="205"/>
    </location>
</feature>
<dbReference type="InterPro" id="IPR003661">
    <property type="entry name" value="HisK_dim/P_dom"/>
</dbReference>
<evidence type="ECO:0000256" key="2">
    <source>
        <dbReference type="ARBA" id="ARBA00012438"/>
    </source>
</evidence>
<comment type="catalytic activity">
    <reaction evidence="1">
        <text>ATP + protein L-histidine = ADP + protein N-phospho-L-histidine.</text>
        <dbReference type="EC" id="2.7.13.3"/>
    </reaction>
</comment>
<evidence type="ECO:0000313" key="14">
    <source>
        <dbReference type="Proteomes" id="UP000494245"/>
    </source>
</evidence>
<dbReference type="Pfam" id="PF00989">
    <property type="entry name" value="PAS"/>
    <property type="match status" value="1"/>
</dbReference>
<dbReference type="CDD" id="cd16922">
    <property type="entry name" value="HATPase_EvgS-ArcB-TorS-like"/>
    <property type="match status" value="1"/>
</dbReference>
<dbReference type="PROSITE" id="PS50109">
    <property type="entry name" value="HIS_KIN"/>
    <property type="match status" value="1"/>
</dbReference>
<dbReference type="PANTHER" id="PTHR43047">
    <property type="entry name" value="TWO-COMPONENT HISTIDINE PROTEIN KINASE"/>
    <property type="match status" value="1"/>
</dbReference>
<dbReference type="InterPro" id="IPR035965">
    <property type="entry name" value="PAS-like_dom_sf"/>
</dbReference>
<keyword evidence="6 13" id="KW-0418">Kinase</keyword>
<keyword evidence="7" id="KW-0067">ATP-binding</keyword>
<comment type="function">
    <text evidence="8">Putative oxygen sensor; modulates the activity of FixJ, a transcriptional activator of nitrogen fixation fixK gene. FixL probably acts as a kinase that phosphorylates FixJ.</text>
</comment>
<dbReference type="GO" id="GO:0000155">
    <property type="term" value="F:phosphorelay sensor kinase activity"/>
    <property type="evidence" value="ECO:0007669"/>
    <property type="project" value="InterPro"/>
</dbReference>
<dbReference type="InterPro" id="IPR003594">
    <property type="entry name" value="HATPase_dom"/>
</dbReference>
<dbReference type="SMART" id="SM00091">
    <property type="entry name" value="PAS"/>
    <property type="match status" value="2"/>
</dbReference>
<keyword evidence="3" id="KW-0597">Phosphoprotein</keyword>
<evidence type="ECO:0000313" key="13">
    <source>
        <dbReference type="EMBL" id="GFK94117.1"/>
    </source>
</evidence>
<evidence type="ECO:0000256" key="5">
    <source>
        <dbReference type="ARBA" id="ARBA00022741"/>
    </source>
</evidence>
<dbReference type="InterPro" id="IPR013767">
    <property type="entry name" value="PAS_fold"/>
</dbReference>
<evidence type="ECO:0000259" key="11">
    <source>
        <dbReference type="PROSITE" id="PS50112"/>
    </source>
</evidence>
<dbReference type="SMART" id="SM00388">
    <property type="entry name" value="HisKA"/>
    <property type="match status" value="1"/>
</dbReference>
<dbReference type="SUPFAM" id="SSF55874">
    <property type="entry name" value="ATPase domain of HSP90 chaperone/DNA topoisomerase II/histidine kinase"/>
    <property type="match status" value="1"/>
</dbReference>
<reference evidence="13 14" key="2">
    <citation type="submission" date="2020-05" db="EMBL/GenBank/DDBJ databases">
        <title>Draft genome sequence of Desulfovibrio sp. strainFSS-1.</title>
        <authorList>
            <person name="Shimoshige H."/>
            <person name="Kobayashi H."/>
            <person name="Maekawa T."/>
        </authorList>
    </citation>
    <scope>NUCLEOTIDE SEQUENCE [LARGE SCALE GENOMIC DNA]</scope>
    <source>
        <strain evidence="13 14">SIID29052-01</strain>
    </source>
</reference>
<sequence>MELPSRDAPPGQARLQALLDAAVDAIVIVGEDHLIQDFSQAASKLFGYDRREILGQPVDMLMPEPFRSAHAGYLRRYLDSGEPRIIGLGREVPALRKDGTTFPAYLSVGVGQEDGRRFFVGILHDLSREKEAFRRVRDLASLVDSTGDAVTGENNAGVVTYWNKGAAELFGYTAAEALGRDLAELLVPPERRAEFSTLRERLQKGEGPLRVETERLDKTGKRLIVSQTVSPIRDAEGRVAGASTIARDVTARRTAERAEALARRAAEEANRVKGDFLSIVSHELRTPLTVILGNIALLTDGGNMPGPEVAASIAQDIEDSANRLLGLINDLLDISDMEAGQAKLRVSPVQADELVREAVLAALDKADEKGLAITFEAAPLEITADPLRLKQALANLVDNAIKFTPSGSVFVGVSRAGNCALFEVTDTGPGIPDDQTARIFDAFHQADTSHTRAAQGAGLGLTIVRRIVELHGGVVNVQSEPGTGSSFFMAIPLTPPPGAVACTPAGLDDPRD</sequence>
<dbReference type="Pfam" id="PF08448">
    <property type="entry name" value="PAS_4"/>
    <property type="match status" value="1"/>
</dbReference>
<dbReference type="Pfam" id="PF00512">
    <property type="entry name" value="HisKA"/>
    <property type="match status" value="1"/>
</dbReference>
<dbReference type="CDD" id="cd00130">
    <property type="entry name" value="PAS"/>
    <property type="match status" value="2"/>
</dbReference>
<dbReference type="Gene3D" id="3.30.565.10">
    <property type="entry name" value="Histidine kinase-like ATPase, C-terminal domain"/>
    <property type="match status" value="1"/>
</dbReference>
<dbReference type="PRINTS" id="PR00344">
    <property type="entry name" value="BCTRLSENSOR"/>
</dbReference>
<name>A0A6V8LWS4_9BACT</name>
<feature type="domain" description="PAS" evidence="11">
    <location>
        <begin position="11"/>
        <end position="81"/>
    </location>
</feature>
<dbReference type="GO" id="GO:0005524">
    <property type="term" value="F:ATP binding"/>
    <property type="evidence" value="ECO:0007669"/>
    <property type="project" value="UniProtKB-KW"/>
</dbReference>
<evidence type="ECO:0000256" key="1">
    <source>
        <dbReference type="ARBA" id="ARBA00000085"/>
    </source>
</evidence>
<dbReference type="RefSeq" id="WP_173083891.1">
    <property type="nucleotide sequence ID" value="NZ_BLTE01000008.1"/>
</dbReference>
<dbReference type="FunFam" id="3.30.565.10:FF:000010">
    <property type="entry name" value="Sensor histidine kinase RcsC"/>
    <property type="match status" value="1"/>
</dbReference>
<dbReference type="InterPro" id="IPR000014">
    <property type="entry name" value="PAS"/>
</dbReference>
<dbReference type="EC" id="2.7.13.3" evidence="2"/>
<dbReference type="PROSITE" id="PS50112">
    <property type="entry name" value="PAS"/>
    <property type="match status" value="2"/>
</dbReference>
<evidence type="ECO:0000259" key="10">
    <source>
        <dbReference type="PROSITE" id="PS50109"/>
    </source>
</evidence>
<feature type="domain" description="PAC" evidence="12">
    <location>
        <begin position="88"/>
        <end position="138"/>
    </location>
</feature>
<dbReference type="PROSITE" id="PS50113">
    <property type="entry name" value="PAC"/>
    <property type="match status" value="2"/>
</dbReference>
<evidence type="ECO:0000256" key="8">
    <source>
        <dbReference type="ARBA" id="ARBA00059827"/>
    </source>
</evidence>
<dbReference type="InterPro" id="IPR013656">
    <property type="entry name" value="PAS_4"/>
</dbReference>
<dbReference type="CDD" id="cd00082">
    <property type="entry name" value="HisKA"/>
    <property type="match status" value="1"/>
</dbReference>
<dbReference type="InterPro" id="IPR005467">
    <property type="entry name" value="His_kinase_dom"/>
</dbReference>
<dbReference type="AlphaFoldDB" id="A0A6V8LWS4"/>
<comment type="caution">
    <text evidence="13">The sequence shown here is derived from an EMBL/GenBank/DDBJ whole genome shotgun (WGS) entry which is preliminary data.</text>
</comment>
<evidence type="ECO:0000256" key="4">
    <source>
        <dbReference type="ARBA" id="ARBA00022679"/>
    </source>
</evidence>
<dbReference type="Proteomes" id="UP000494245">
    <property type="component" value="Unassembled WGS sequence"/>
</dbReference>
<evidence type="ECO:0000256" key="9">
    <source>
        <dbReference type="ARBA" id="ARBA00070616"/>
    </source>
</evidence>
<protein>
    <recommendedName>
        <fullName evidence="9">Sensor protein FixL</fullName>
        <ecNumber evidence="2">2.7.13.3</ecNumber>
    </recommendedName>
</protein>
<keyword evidence="14" id="KW-1185">Reference proteome</keyword>
<accession>A0A6V8LWS4</accession>
<organism evidence="13 14">
    <name type="scientific">Fundidesulfovibrio magnetotacticus</name>
    <dbReference type="NCBI Taxonomy" id="2730080"/>
    <lineage>
        <taxon>Bacteria</taxon>
        <taxon>Pseudomonadati</taxon>
        <taxon>Thermodesulfobacteriota</taxon>
        <taxon>Desulfovibrionia</taxon>
        <taxon>Desulfovibrionales</taxon>
        <taxon>Desulfovibrionaceae</taxon>
        <taxon>Fundidesulfovibrio</taxon>
    </lineage>
</organism>
<dbReference type="GO" id="GO:0006355">
    <property type="term" value="P:regulation of DNA-templated transcription"/>
    <property type="evidence" value="ECO:0007669"/>
    <property type="project" value="InterPro"/>
</dbReference>
<dbReference type="SMART" id="SM00387">
    <property type="entry name" value="HATPase_c"/>
    <property type="match status" value="1"/>
</dbReference>
<dbReference type="InterPro" id="IPR000700">
    <property type="entry name" value="PAS-assoc_C"/>
</dbReference>
<feature type="domain" description="Histidine kinase" evidence="10">
    <location>
        <begin position="279"/>
        <end position="495"/>
    </location>
</feature>
<dbReference type="SUPFAM" id="SSF47384">
    <property type="entry name" value="Homodimeric domain of signal transducing histidine kinase"/>
    <property type="match status" value="1"/>
</dbReference>
<evidence type="ECO:0000256" key="6">
    <source>
        <dbReference type="ARBA" id="ARBA00022777"/>
    </source>
</evidence>
<proteinExistence type="predicted"/>
<dbReference type="EMBL" id="BLTE01000008">
    <property type="protein sequence ID" value="GFK94117.1"/>
    <property type="molecule type" value="Genomic_DNA"/>
</dbReference>
<evidence type="ECO:0000256" key="7">
    <source>
        <dbReference type="ARBA" id="ARBA00022840"/>
    </source>
</evidence>
<dbReference type="Gene3D" id="1.10.287.130">
    <property type="match status" value="1"/>
</dbReference>
<keyword evidence="4 13" id="KW-0808">Transferase</keyword>
<dbReference type="InterPro" id="IPR036890">
    <property type="entry name" value="HATPase_C_sf"/>
</dbReference>
<dbReference type="NCBIfam" id="TIGR00229">
    <property type="entry name" value="sensory_box"/>
    <property type="match status" value="2"/>
</dbReference>
<feature type="domain" description="PAC" evidence="12">
    <location>
        <begin position="209"/>
        <end position="261"/>
    </location>
</feature>
<dbReference type="SUPFAM" id="SSF55785">
    <property type="entry name" value="PYP-like sensor domain (PAS domain)"/>
    <property type="match status" value="2"/>
</dbReference>
<evidence type="ECO:0000259" key="12">
    <source>
        <dbReference type="PROSITE" id="PS50113"/>
    </source>
</evidence>
<dbReference type="Gene3D" id="3.30.450.20">
    <property type="entry name" value="PAS domain"/>
    <property type="match status" value="2"/>
</dbReference>
<dbReference type="FunFam" id="3.30.450.20:FF:000060">
    <property type="entry name" value="Sensor protein FixL"/>
    <property type="match status" value="1"/>
</dbReference>
<dbReference type="InterPro" id="IPR036097">
    <property type="entry name" value="HisK_dim/P_sf"/>
</dbReference>
<dbReference type="InterPro" id="IPR004358">
    <property type="entry name" value="Sig_transdc_His_kin-like_C"/>
</dbReference>
<dbReference type="Pfam" id="PF02518">
    <property type="entry name" value="HATPase_c"/>
    <property type="match status" value="1"/>
</dbReference>
<reference evidence="13 14" key="1">
    <citation type="submission" date="2020-04" db="EMBL/GenBank/DDBJ databases">
        <authorList>
            <consortium name="Desulfovibrio sp. FSS-1 genome sequencing consortium"/>
            <person name="Shimoshige H."/>
            <person name="Kobayashi H."/>
            <person name="Maekawa T."/>
        </authorList>
    </citation>
    <scope>NUCLEOTIDE SEQUENCE [LARGE SCALE GENOMIC DNA]</scope>
    <source>
        <strain evidence="13 14">SIID29052-01</strain>
    </source>
</reference>
<keyword evidence="5" id="KW-0547">Nucleotide-binding</keyword>
<evidence type="ECO:0000256" key="3">
    <source>
        <dbReference type="ARBA" id="ARBA00022553"/>
    </source>
</evidence>